<feature type="region of interest" description="Disordered" evidence="4">
    <location>
        <begin position="457"/>
        <end position="637"/>
    </location>
</feature>
<feature type="domain" description="RUN" evidence="5">
    <location>
        <begin position="44"/>
        <end position="176"/>
    </location>
</feature>
<dbReference type="CDD" id="cd17684">
    <property type="entry name" value="RUN_RUNDC3"/>
    <property type="match status" value="1"/>
</dbReference>
<dbReference type="SUPFAM" id="SSF140741">
    <property type="entry name" value="RUN domain-like"/>
    <property type="match status" value="1"/>
</dbReference>
<feature type="compositionally biased region" description="Acidic residues" evidence="4">
    <location>
        <begin position="546"/>
        <end position="557"/>
    </location>
</feature>
<organism evidence="6 7">
    <name type="scientific">Patella caerulea</name>
    <name type="common">Rayed Mediterranean limpet</name>
    <dbReference type="NCBI Taxonomy" id="87958"/>
    <lineage>
        <taxon>Eukaryota</taxon>
        <taxon>Metazoa</taxon>
        <taxon>Spiralia</taxon>
        <taxon>Lophotrochozoa</taxon>
        <taxon>Mollusca</taxon>
        <taxon>Gastropoda</taxon>
        <taxon>Patellogastropoda</taxon>
        <taxon>Patelloidea</taxon>
        <taxon>Patellidae</taxon>
        <taxon>Patella</taxon>
    </lineage>
</organism>
<name>A0AAN8JTL5_PATCE</name>
<keyword evidence="1 3" id="KW-0175">Coiled coil</keyword>
<feature type="compositionally biased region" description="Basic and acidic residues" evidence="4">
    <location>
        <begin position="457"/>
        <end position="471"/>
    </location>
</feature>
<dbReference type="SMART" id="SM00593">
    <property type="entry name" value="RUN"/>
    <property type="match status" value="1"/>
</dbReference>
<feature type="compositionally biased region" description="Acidic residues" evidence="4">
    <location>
        <begin position="626"/>
        <end position="637"/>
    </location>
</feature>
<dbReference type="InterPro" id="IPR047340">
    <property type="entry name" value="RUNDC3A_B"/>
</dbReference>
<evidence type="ECO:0000313" key="6">
    <source>
        <dbReference type="EMBL" id="KAK6183631.1"/>
    </source>
</evidence>
<feature type="compositionally biased region" description="Polar residues" evidence="4">
    <location>
        <begin position="489"/>
        <end position="504"/>
    </location>
</feature>
<evidence type="ECO:0000256" key="1">
    <source>
        <dbReference type="ARBA" id="ARBA00023054"/>
    </source>
</evidence>
<feature type="compositionally biased region" description="Polar residues" evidence="4">
    <location>
        <begin position="516"/>
        <end position="530"/>
    </location>
</feature>
<accession>A0AAN8JTL5</accession>
<protein>
    <recommendedName>
        <fullName evidence="5">RUN domain-containing protein</fullName>
    </recommendedName>
</protein>
<dbReference type="PROSITE" id="PS50826">
    <property type="entry name" value="RUN"/>
    <property type="match status" value="1"/>
</dbReference>
<dbReference type="Gene3D" id="1.20.58.900">
    <property type="match status" value="1"/>
</dbReference>
<feature type="compositionally biased region" description="Basic and acidic residues" evidence="4">
    <location>
        <begin position="558"/>
        <end position="580"/>
    </location>
</feature>
<reference evidence="6 7" key="1">
    <citation type="submission" date="2024-01" db="EMBL/GenBank/DDBJ databases">
        <title>The genome of the rayed Mediterranean limpet Patella caerulea (Linnaeus, 1758).</title>
        <authorList>
            <person name="Anh-Thu Weber A."/>
            <person name="Halstead-Nussloch G."/>
        </authorList>
    </citation>
    <scope>NUCLEOTIDE SEQUENCE [LARGE SCALE GENOMIC DNA]</scope>
    <source>
        <strain evidence="6">AATW-2023a</strain>
        <tissue evidence="6">Whole specimen</tissue>
    </source>
</reference>
<evidence type="ECO:0000259" key="5">
    <source>
        <dbReference type="PROSITE" id="PS50826"/>
    </source>
</evidence>
<dbReference type="Proteomes" id="UP001347796">
    <property type="component" value="Unassembled WGS sequence"/>
</dbReference>
<evidence type="ECO:0000256" key="3">
    <source>
        <dbReference type="SAM" id="Coils"/>
    </source>
</evidence>
<dbReference type="Pfam" id="PF02759">
    <property type="entry name" value="RUN"/>
    <property type="match status" value="1"/>
</dbReference>
<comment type="similarity">
    <text evidence="2">Belongs to the RUNDC3 family.</text>
</comment>
<dbReference type="AlphaFoldDB" id="A0AAN8JTL5"/>
<dbReference type="EMBL" id="JAZGQO010000007">
    <property type="protein sequence ID" value="KAK6183631.1"/>
    <property type="molecule type" value="Genomic_DNA"/>
</dbReference>
<keyword evidence="7" id="KW-1185">Reference proteome</keyword>
<sequence length="637" mass="71458">MDQNIPYYKTLANRKIDVEKRNLVSVCSLSIKSLVDKACFSNVDDGCEELINFTANLEQILLHQIKPQKNWYGGAETLHFWGYLRTACKNIPQSCINNIDSIENIKSTTAKGRAFIRCALMEKRLSEYLSTAVKQTKLTKKFYMDGAIMLSEEATMICGVLLGLNAIDFSFCLKGQNIDLLGPLSVDYTPYLRYQQSLESTTRDEEEMYILSNTSRTSSILTDDSENSDNKWKQKYKTLENKYRGISEQKGYLEELLRMREKQLDEANVEKQRFIQSLRGVELEQRRERNQLEQVIIELQAQLGSLKSDHQILQQRVHTLTLSNQMALGQVKEIQMTDMAGDRVADNHLFLESTASDRHSLTSSVEVGRHVPLHVIETPDTRSLLSTNSEQLPQITREDSHSLVPLAGSLTSQGFKSTGESEHKNGVVPITQSATATNEFEHVNLHGYQDVAKGIEDAKSDTSSDTNDPKIDSLTVETSPSPREDNSTESESPVMVTSSESVTMETLPEILAPREGNSTESDSPVMVTSTESDDVAKIESAVEDSNSSEEEAIEVSLDDIKSDDERKTDQPETSFKKSEDSSSSIDEPVLQNTKESKKRNSDSGSSDSTSWEVTQDRDFKQTSGDEQPEIQNNDEDK</sequence>
<proteinExistence type="inferred from homology"/>
<dbReference type="PANTHER" id="PTHR46251">
    <property type="entry name" value="RUN DOMAIN-CONTAINING 3 PROTEIN RUNDC3"/>
    <property type="match status" value="1"/>
</dbReference>
<evidence type="ECO:0000256" key="2">
    <source>
        <dbReference type="ARBA" id="ARBA00034727"/>
    </source>
</evidence>
<dbReference type="InterPro" id="IPR037213">
    <property type="entry name" value="Run_dom_sf"/>
</dbReference>
<gene>
    <name evidence="6" type="ORF">SNE40_011068</name>
</gene>
<comment type="caution">
    <text evidence="6">The sequence shown here is derived from an EMBL/GenBank/DDBJ whole genome shotgun (WGS) entry which is preliminary data.</text>
</comment>
<dbReference type="InterPro" id="IPR004012">
    <property type="entry name" value="Run_dom"/>
</dbReference>
<evidence type="ECO:0000256" key="4">
    <source>
        <dbReference type="SAM" id="MobiDB-lite"/>
    </source>
</evidence>
<dbReference type="PANTHER" id="PTHR46251:SF3">
    <property type="entry name" value="RUN DOMAIN-CONTAINING PROTEIN"/>
    <property type="match status" value="1"/>
</dbReference>
<evidence type="ECO:0000313" key="7">
    <source>
        <dbReference type="Proteomes" id="UP001347796"/>
    </source>
</evidence>
<feature type="coiled-coil region" evidence="3">
    <location>
        <begin position="253"/>
        <end position="316"/>
    </location>
</feature>